<dbReference type="VEuPathDB" id="FungiDB:MELLADRAFT_106559"/>
<dbReference type="GO" id="GO:0004601">
    <property type="term" value="F:peroxidase activity"/>
    <property type="evidence" value="ECO:0007669"/>
    <property type="project" value="UniProtKB-KW"/>
</dbReference>
<evidence type="ECO:0000313" key="9">
    <source>
        <dbReference type="EMBL" id="EGG06685.1"/>
    </source>
</evidence>
<organism evidence="10">
    <name type="scientific">Melampsora larici-populina (strain 98AG31 / pathotype 3-4-7)</name>
    <name type="common">Poplar leaf rust fungus</name>
    <dbReference type="NCBI Taxonomy" id="747676"/>
    <lineage>
        <taxon>Eukaryota</taxon>
        <taxon>Fungi</taxon>
        <taxon>Dikarya</taxon>
        <taxon>Basidiomycota</taxon>
        <taxon>Pucciniomycotina</taxon>
        <taxon>Pucciniomycetes</taxon>
        <taxon>Pucciniales</taxon>
        <taxon>Melampsoraceae</taxon>
        <taxon>Melampsora</taxon>
    </lineage>
</organism>
<comment type="similarity">
    <text evidence="7">Belongs to the DyP-type peroxidase family.</text>
</comment>
<evidence type="ECO:0000256" key="6">
    <source>
        <dbReference type="ARBA" id="ARBA00023004"/>
    </source>
</evidence>
<evidence type="ECO:0000313" key="10">
    <source>
        <dbReference type="Proteomes" id="UP000001072"/>
    </source>
</evidence>
<dbReference type="InParanoid" id="F4RLW7"/>
<dbReference type="EMBL" id="GL883107">
    <property type="protein sequence ID" value="EGG06685.1"/>
    <property type="molecule type" value="Genomic_DNA"/>
</dbReference>
<evidence type="ECO:0000256" key="4">
    <source>
        <dbReference type="ARBA" id="ARBA00022723"/>
    </source>
</evidence>
<evidence type="ECO:0000256" key="1">
    <source>
        <dbReference type="ARBA" id="ARBA00001970"/>
    </source>
</evidence>
<gene>
    <name evidence="9" type="ORF">MELLADRAFT_106559</name>
</gene>
<dbReference type="InterPro" id="IPR006314">
    <property type="entry name" value="Dyp_peroxidase"/>
</dbReference>
<keyword evidence="5" id="KW-0560">Oxidoreductase</keyword>
<dbReference type="InterPro" id="IPR011008">
    <property type="entry name" value="Dimeric_a/b-barrel"/>
</dbReference>
<reference evidence="10" key="1">
    <citation type="journal article" date="2011" name="Proc. Natl. Acad. Sci. U.S.A.">
        <title>Obligate biotrophy features unraveled by the genomic analysis of rust fungi.</title>
        <authorList>
            <person name="Duplessis S."/>
            <person name="Cuomo C.A."/>
            <person name="Lin Y.-C."/>
            <person name="Aerts A."/>
            <person name="Tisserant E."/>
            <person name="Veneault-Fourrey C."/>
            <person name="Joly D.L."/>
            <person name="Hacquard S."/>
            <person name="Amselem J."/>
            <person name="Cantarel B.L."/>
            <person name="Chiu R."/>
            <person name="Coutinho P.M."/>
            <person name="Feau N."/>
            <person name="Field M."/>
            <person name="Frey P."/>
            <person name="Gelhaye E."/>
            <person name="Goldberg J."/>
            <person name="Grabherr M.G."/>
            <person name="Kodira C.D."/>
            <person name="Kohler A."/>
            <person name="Kuees U."/>
            <person name="Lindquist E.A."/>
            <person name="Lucas S.M."/>
            <person name="Mago R."/>
            <person name="Mauceli E."/>
            <person name="Morin E."/>
            <person name="Murat C."/>
            <person name="Pangilinan J.L."/>
            <person name="Park R."/>
            <person name="Pearson M."/>
            <person name="Quesneville H."/>
            <person name="Rouhier N."/>
            <person name="Sakthikumar S."/>
            <person name="Salamov A.A."/>
            <person name="Schmutz J."/>
            <person name="Selles B."/>
            <person name="Shapiro H."/>
            <person name="Tanguay P."/>
            <person name="Tuskan G.A."/>
            <person name="Henrissat B."/>
            <person name="Van de Peer Y."/>
            <person name="Rouze P."/>
            <person name="Ellis J.G."/>
            <person name="Dodds P.N."/>
            <person name="Schein J.E."/>
            <person name="Zhong S."/>
            <person name="Hamelin R.C."/>
            <person name="Grigoriev I.V."/>
            <person name="Szabo L.J."/>
            <person name="Martin F."/>
        </authorList>
    </citation>
    <scope>NUCLEOTIDE SEQUENCE [LARGE SCALE GENOMIC DNA]</scope>
    <source>
        <strain evidence="10">98AG31 / pathotype 3-4-7</strain>
    </source>
</reference>
<sequence>MSSQTVLSPHSSTSFSVDVNAVQGDVLIGLAKKTEAFVFLTIKDDEDSRLAFRQTLKSKLLPLITTTQQVLDTQRKIEESKYQTKPGEPKKILPITGLNIAFSASGLKKLGVGETEIPEDAKAFIASQKSDAVTNLGDPVDQTGQKLSTWSNEFLQHSIDAVILITAPDHGLLDHKIQEVKHLIHCTTSHTFIRIGVVRPGSEAGHEHFGYLDGISKPKIEGFNATEADKKAGVIKPSVILVGQADTQQAKPLDPSQGWMKDGSFLVFRQLQQLVPEFHKFCQDIADKNPQPGVTGEFIGARIVGRWKSGAPLVLAPVEDKPELARVDDFDFSDDLVQQRCPYAAHIRKTNPRDGIEGADPNTAVLPHLITRSGITYGPELTPEEVRENKTKHNRGLLFVCYQSKVEDGFQLVQKVWSNNPDFPPKNPAKVTAGLDLLIGQNGKPGPRVAQNITSNGTVGDTDPNNIVTADESFVHPLGGEYFFSPSIEAIKSKLGA</sequence>
<dbReference type="STRING" id="747676.F4RLW7"/>
<evidence type="ECO:0000256" key="7">
    <source>
        <dbReference type="ARBA" id="ARBA00025737"/>
    </source>
</evidence>
<dbReference type="Pfam" id="PF21105">
    <property type="entry name" value="DyP_N"/>
    <property type="match status" value="1"/>
</dbReference>
<dbReference type="HOGENOM" id="CLU_015125_2_0_1"/>
<dbReference type="GO" id="GO:0005829">
    <property type="term" value="C:cytosol"/>
    <property type="evidence" value="ECO:0007669"/>
    <property type="project" value="TreeGrafter"/>
</dbReference>
<name>F4RLW7_MELLP</name>
<accession>F4RLW7</accession>
<dbReference type="GO" id="GO:0020037">
    <property type="term" value="F:heme binding"/>
    <property type="evidence" value="ECO:0007669"/>
    <property type="project" value="InterPro"/>
</dbReference>
<comment type="cofactor">
    <cofactor evidence="1">
        <name>heme b</name>
        <dbReference type="ChEBI" id="CHEBI:60344"/>
    </cofactor>
</comment>
<dbReference type="RefSeq" id="XP_007410125.1">
    <property type="nucleotide sequence ID" value="XM_007410063.1"/>
</dbReference>
<dbReference type="PROSITE" id="PS51404">
    <property type="entry name" value="DYP_PEROXIDASE"/>
    <property type="match status" value="1"/>
</dbReference>
<dbReference type="Proteomes" id="UP000001072">
    <property type="component" value="Unassembled WGS sequence"/>
</dbReference>
<keyword evidence="4" id="KW-0479">Metal-binding</keyword>
<dbReference type="KEGG" id="mlr:MELLADRAFT_106559"/>
<dbReference type="GeneID" id="18922919"/>
<feature type="domain" description="DyP dimeric alpha+beta barrel" evidence="8">
    <location>
        <begin position="22"/>
        <end position="200"/>
    </location>
</feature>
<dbReference type="SUPFAM" id="SSF54909">
    <property type="entry name" value="Dimeric alpha+beta barrel"/>
    <property type="match status" value="1"/>
</dbReference>
<keyword evidence="6" id="KW-0408">Iron</keyword>
<keyword evidence="3" id="KW-0349">Heme</keyword>
<evidence type="ECO:0000259" key="8">
    <source>
        <dbReference type="Pfam" id="PF21105"/>
    </source>
</evidence>
<keyword evidence="10" id="KW-1185">Reference proteome</keyword>
<evidence type="ECO:0000256" key="3">
    <source>
        <dbReference type="ARBA" id="ARBA00022617"/>
    </source>
</evidence>
<dbReference type="GO" id="GO:0046872">
    <property type="term" value="F:metal ion binding"/>
    <property type="evidence" value="ECO:0007669"/>
    <property type="project" value="UniProtKB-KW"/>
</dbReference>
<dbReference type="eggNOG" id="ENOG502RUI2">
    <property type="taxonomic scope" value="Eukaryota"/>
</dbReference>
<evidence type="ECO:0000256" key="2">
    <source>
        <dbReference type="ARBA" id="ARBA00022559"/>
    </source>
</evidence>
<evidence type="ECO:0000256" key="5">
    <source>
        <dbReference type="ARBA" id="ARBA00023002"/>
    </source>
</evidence>
<dbReference type="InterPro" id="IPR049509">
    <property type="entry name" value="DyP_N"/>
</dbReference>
<dbReference type="OrthoDB" id="3207336at2759"/>
<dbReference type="NCBIfam" id="TIGR01413">
    <property type="entry name" value="Dyp_perox_fam"/>
    <property type="match status" value="1"/>
</dbReference>
<protein>
    <recommendedName>
        <fullName evidence="8">DyP dimeric alpha+beta barrel domain-containing protein</fullName>
    </recommendedName>
</protein>
<keyword evidence="2" id="KW-0575">Peroxidase</keyword>
<dbReference type="PANTHER" id="PTHR30521">
    <property type="entry name" value="DEFERROCHELATASE/PEROXIDASE"/>
    <property type="match status" value="1"/>
</dbReference>
<dbReference type="AlphaFoldDB" id="F4RLW7"/>
<proteinExistence type="inferred from homology"/>
<dbReference type="PANTHER" id="PTHR30521:SF4">
    <property type="entry name" value="DEFERROCHELATASE"/>
    <property type="match status" value="1"/>
</dbReference>